<dbReference type="PANTHER" id="PTHR38445:SF7">
    <property type="entry name" value="GNTR-FAMILY TRANSCRIPTIONAL REGULATOR"/>
    <property type="match status" value="1"/>
</dbReference>
<dbReference type="PROSITE" id="PS50949">
    <property type="entry name" value="HTH_GNTR"/>
    <property type="match status" value="1"/>
</dbReference>
<keyword evidence="1" id="KW-0805">Transcription regulation</keyword>
<proteinExistence type="predicted"/>
<sequence length="116" mass="12485">MLVRVDPSSEVPLFDQLATGIRVSIMSGSLPTGERLPSARELAESLDINVHTVLRAYQELRDEGLIELRRGRGAIVSAKARDYSGLTAAIASVVAEARAHDVSPAALSTLIREAYQ</sequence>
<protein>
    <submittedName>
        <fullName evidence="5">DNA-binding transcriptional regulator YhcF (GntR family)</fullName>
    </submittedName>
</protein>
<dbReference type="EMBL" id="VFOM01000001">
    <property type="protein sequence ID" value="TQL47772.1"/>
    <property type="molecule type" value="Genomic_DNA"/>
</dbReference>
<dbReference type="AlphaFoldDB" id="A0A542YI60"/>
<dbReference type="GO" id="GO:0003677">
    <property type="term" value="F:DNA binding"/>
    <property type="evidence" value="ECO:0007669"/>
    <property type="project" value="UniProtKB-KW"/>
</dbReference>
<gene>
    <name evidence="5" type="ORF">FB562_0842</name>
</gene>
<dbReference type="SUPFAM" id="SSF46785">
    <property type="entry name" value="Winged helix' DNA-binding domain"/>
    <property type="match status" value="1"/>
</dbReference>
<name>A0A542YI60_9MICO</name>
<dbReference type="Gene3D" id="1.10.10.10">
    <property type="entry name" value="Winged helix-like DNA-binding domain superfamily/Winged helix DNA-binding domain"/>
    <property type="match status" value="1"/>
</dbReference>
<keyword evidence="3" id="KW-0804">Transcription</keyword>
<keyword evidence="6" id="KW-1185">Reference proteome</keyword>
<dbReference type="InterPro" id="IPR000524">
    <property type="entry name" value="Tscrpt_reg_HTH_GntR"/>
</dbReference>
<dbReference type="InterPro" id="IPR036390">
    <property type="entry name" value="WH_DNA-bd_sf"/>
</dbReference>
<comment type="caution">
    <text evidence="5">The sequence shown here is derived from an EMBL/GenBank/DDBJ whole genome shotgun (WGS) entry which is preliminary data.</text>
</comment>
<organism evidence="5 6">
    <name type="scientific">Homoserinimonas aerilata</name>
    <dbReference type="NCBI Taxonomy" id="1162970"/>
    <lineage>
        <taxon>Bacteria</taxon>
        <taxon>Bacillati</taxon>
        <taxon>Actinomycetota</taxon>
        <taxon>Actinomycetes</taxon>
        <taxon>Micrococcales</taxon>
        <taxon>Microbacteriaceae</taxon>
        <taxon>Homoserinimonas</taxon>
    </lineage>
</organism>
<feature type="domain" description="HTH gntR-type" evidence="4">
    <location>
        <begin position="11"/>
        <end position="79"/>
    </location>
</feature>
<evidence type="ECO:0000259" key="4">
    <source>
        <dbReference type="PROSITE" id="PS50949"/>
    </source>
</evidence>
<dbReference type="Proteomes" id="UP000317998">
    <property type="component" value="Unassembled WGS sequence"/>
</dbReference>
<dbReference type="RefSeq" id="WP_141879989.1">
    <property type="nucleotide sequence ID" value="NZ_VFOM01000001.1"/>
</dbReference>
<dbReference type="GO" id="GO:0003700">
    <property type="term" value="F:DNA-binding transcription factor activity"/>
    <property type="evidence" value="ECO:0007669"/>
    <property type="project" value="InterPro"/>
</dbReference>
<evidence type="ECO:0000256" key="3">
    <source>
        <dbReference type="ARBA" id="ARBA00023163"/>
    </source>
</evidence>
<dbReference type="Pfam" id="PF00392">
    <property type="entry name" value="GntR"/>
    <property type="match status" value="1"/>
</dbReference>
<dbReference type="CDD" id="cd07377">
    <property type="entry name" value="WHTH_GntR"/>
    <property type="match status" value="1"/>
</dbReference>
<evidence type="ECO:0000256" key="2">
    <source>
        <dbReference type="ARBA" id="ARBA00023125"/>
    </source>
</evidence>
<evidence type="ECO:0000313" key="5">
    <source>
        <dbReference type="EMBL" id="TQL47772.1"/>
    </source>
</evidence>
<dbReference type="OrthoDB" id="3192286at2"/>
<evidence type="ECO:0000256" key="1">
    <source>
        <dbReference type="ARBA" id="ARBA00023015"/>
    </source>
</evidence>
<dbReference type="SMART" id="SM00345">
    <property type="entry name" value="HTH_GNTR"/>
    <property type="match status" value="1"/>
</dbReference>
<accession>A0A542YI60</accession>
<reference evidence="5 6" key="1">
    <citation type="submission" date="2019-06" db="EMBL/GenBank/DDBJ databases">
        <title>Sequencing the genomes of 1000 actinobacteria strains.</title>
        <authorList>
            <person name="Klenk H.-P."/>
        </authorList>
    </citation>
    <scope>NUCLEOTIDE SEQUENCE [LARGE SCALE GENOMIC DNA]</scope>
    <source>
        <strain evidence="5 6">DSM 26477</strain>
    </source>
</reference>
<dbReference type="PANTHER" id="PTHR38445">
    <property type="entry name" value="HTH-TYPE TRANSCRIPTIONAL REPRESSOR YTRA"/>
    <property type="match status" value="1"/>
</dbReference>
<dbReference type="InterPro" id="IPR036388">
    <property type="entry name" value="WH-like_DNA-bd_sf"/>
</dbReference>
<evidence type="ECO:0000313" key="6">
    <source>
        <dbReference type="Proteomes" id="UP000317998"/>
    </source>
</evidence>
<keyword evidence="2 5" id="KW-0238">DNA-binding</keyword>